<evidence type="ECO:0000313" key="1">
    <source>
        <dbReference type="EMBL" id="KAK1628834.1"/>
    </source>
</evidence>
<comment type="caution">
    <text evidence="1">The sequence shown here is derived from an EMBL/GenBank/DDBJ whole genome shotgun (WGS) entry which is preliminary data.</text>
</comment>
<reference evidence="1" key="1">
    <citation type="submission" date="2023-07" db="EMBL/GenBank/DDBJ databases">
        <title>A chromosome-level genome assembly of Lolium multiflorum.</title>
        <authorList>
            <person name="Chen Y."/>
            <person name="Copetti D."/>
            <person name="Kolliker R."/>
            <person name="Studer B."/>
        </authorList>
    </citation>
    <scope>NUCLEOTIDE SEQUENCE</scope>
    <source>
        <strain evidence="1">02402/16</strain>
        <tissue evidence="1">Leaf</tissue>
    </source>
</reference>
<proteinExistence type="predicted"/>
<dbReference type="EMBL" id="JAUUTY010000005">
    <property type="protein sequence ID" value="KAK1628834.1"/>
    <property type="molecule type" value="Genomic_DNA"/>
</dbReference>
<dbReference type="AlphaFoldDB" id="A0AAD8W081"/>
<sequence length="82" mass="9217">MEFIHVCLSRISLTSSLDIPSVSLGPSTDISKGSVYQSLHSSGCIVSGQDVNWVCFAALKVRVFFWLLRLHKTRTRTLLHRI</sequence>
<evidence type="ECO:0000313" key="2">
    <source>
        <dbReference type="Proteomes" id="UP001231189"/>
    </source>
</evidence>
<gene>
    <name evidence="1" type="ORF">QYE76_003149</name>
</gene>
<name>A0AAD8W081_LOLMU</name>
<accession>A0AAD8W081</accession>
<evidence type="ECO:0008006" key="3">
    <source>
        <dbReference type="Google" id="ProtNLM"/>
    </source>
</evidence>
<dbReference type="Proteomes" id="UP001231189">
    <property type="component" value="Unassembled WGS sequence"/>
</dbReference>
<protein>
    <recommendedName>
        <fullName evidence="3">Reverse transcriptase zinc-binding domain-containing protein</fullName>
    </recommendedName>
</protein>
<organism evidence="1 2">
    <name type="scientific">Lolium multiflorum</name>
    <name type="common">Italian ryegrass</name>
    <name type="synonym">Lolium perenne subsp. multiflorum</name>
    <dbReference type="NCBI Taxonomy" id="4521"/>
    <lineage>
        <taxon>Eukaryota</taxon>
        <taxon>Viridiplantae</taxon>
        <taxon>Streptophyta</taxon>
        <taxon>Embryophyta</taxon>
        <taxon>Tracheophyta</taxon>
        <taxon>Spermatophyta</taxon>
        <taxon>Magnoliopsida</taxon>
        <taxon>Liliopsida</taxon>
        <taxon>Poales</taxon>
        <taxon>Poaceae</taxon>
        <taxon>BOP clade</taxon>
        <taxon>Pooideae</taxon>
        <taxon>Poodae</taxon>
        <taxon>Poeae</taxon>
        <taxon>Poeae Chloroplast Group 2 (Poeae type)</taxon>
        <taxon>Loliodinae</taxon>
        <taxon>Loliinae</taxon>
        <taxon>Lolium</taxon>
    </lineage>
</organism>
<keyword evidence="2" id="KW-1185">Reference proteome</keyword>